<feature type="region of interest" description="Disordered" evidence="1">
    <location>
        <begin position="95"/>
        <end position="118"/>
    </location>
</feature>
<keyword evidence="2" id="KW-0732">Signal</keyword>
<sequence length="385" mass="41034">MKRLCHALTLAALAALGAITPAQAQTRGPLSMEEIRELVRQTLPPIVTEQGTTGILIGLLREAKLDTDRPLSRAFNPAEVSKAVFGRTLPSKDPLCNQPLTNTGDVDEDECNSSSGAPNGDGAFTALSFSKRIHLGNITILKRPARKEITPTNLPDVKLDEKAAYIGAMKFATETLGMSKMEIPTPPADAPLPVNTLTLGFGEEGRQTGEIALMRMVHIKRAAELPKGIPMPSTAGNPGAAAAPPELMHVLLPGEATFMLDDKGVQGARVEGWLSMPIDPKLDPKLGKSSDELIEEIAQDLFAHGGRKIARLSYSFAFAQGSNPNPEDPNSPQCARCGGVLRPVLRVALYAIDARNPLQGEVATPGLVHDFDLAGGEEAPRLMLQ</sequence>
<protein>
    <submittedName>
        <fullName evidence="3">Uncharacterized protein</fullName>
    </submittedName>
</protein>
<evidence type="ECO:0000313" key="3">
    <source>
        <dbReference type="EMBL" id="TDP63797.1"/>
    </source>
</evidence>
<evidence type="ECO:0000313" key="4">
    <source>
        <dbReference type="Proteomes" id="UP000295361"/>
    </source>
</evidence>
<reference evidence="3 4" key="1">
    <citation type="submission" date="2019-03" db="EMBL/GenBank/DDBJ databases">
        <title>Genomic Encyclopedia of Type Strains, Phase IV (KMG-IV): sequencing the most valuable type-strain genomes for metagenomic binning, comparative biology and taxonomic classification.</title>
        <authorList>
            <person name="Goeker M."/>
        </authorList>
    </citation>
    <scope>NUCLEOTIDE SEQUENCE [LARGE SCALE GENOMIC DNA]</scope>
    <source>
        <strain evidence="3 4">DSM 16998</strain>
    </source>
</reference>
<evidence type="ECO:0000256" key="1">
    <source>
        <dbReference type="SAM" id="MobiDB-lite"/>
    </source>
</evidence>
<feature type="signal peptide" evidence="2">
    <location>
        <begin position="1"/>
        <end position="24"/>
    </location>
</feature>
<feature type="chain" id="PRO_5020290014" evidence="2">
    <location>
        <begin position="25"/>
        <end position="385"/>
    </location>
</feature>
<evidence type="ECO:0000256" key="2">
    <source>
        <dbReference type="SAM" id="SignalP"/>
    </source>
</evidence>
<dbReference type="EMBL" id="SNXS01000004">
    <property type="protein sequence ID" value="TDP63797.1"/>
    <property type="molecule type" value="Genomic_DNA"/>
</dbReference>
<accession>A0A4R6QKG3</accession>
<dbReference type="OrthoDB" id="9847288at2"/>
<comment type="caution">
    <text evidence="3">The sequence shown here is derived from an EMBL/GenBank/DDBJ whole genome shotgun (WGS) entry which is preliminary data.</text>
</comment>
<organism evidence="3 4">
    <name type="scientific">Roseateles toxinivorans</name>
    <dbReference type="NCBI Taxonomy" id="270368"/>
    <lineage>
        <taxon>Bacteria</taxon>
        <taxon>Pseudomonadati</taxon>
        <taxon>Pseudomonadota</taxon>
        <taxon>Betaproteobacteria</taxon>
        <taxon>Burkholderiales</taxon>
        <taxon>Sphaerotilaceae</taxon>
        <taxon>Roseateles</taxon>
    </lineage>
</organism>
<dbReference type="InParanoid" id="A0A4R6QKG3"/>
<name>A0A4R6QKG3_9BURK</name>
<dbReference type="RefSeq" id="WP_133701663.1">
    <property type="nucleotide sequence ID" value="NZ_SNXS01000004.1"/>
</dbReference>
<keyword evidence="4" id="KW-1185">Reference proteome</keyword>
<dbReference type="Proteomes" id="UP000295361">
    <property type="component" value="Unassembled WGS sequence"/>
</dbReference>
<dbReference type="AlphaFoldDB" id="A0A4R6QKG3"/>
<proteinExistence type="predicted"/>
<gene>
    <name evidence="3" type="ORF">DES47_10479</name>
</gene>